<keyword evidence="10" id="KW-1185">Reference proteome</keyword>
<feature type="compositionally biased region" description="Acidic residues" evidence="7">
    <location>
        <begin position="494"/>
        <end position="518"/>
    </location>
</feature>
<keyword evidence="2" id="KW-0158">Chromosome</keyword>
<feature type="region of interest" description="Disordered" evidence="7">
    <location>
        <begin position="426"/>
        <end position="518"/>
    </location>
</feature>
<dbReference type="GO" id="GO:0051301">
    <property type="term" value="P:cell division"/>
    <property type="evidence" value="ECO:0007669"/>
    <property type="project" value="UniProtKB-KW"/>
</dbReference>
<evidence type="ECO:0000256" key="3">
    <source>
        <dbReference type="ARBA" id="ARBA00022618"/>
    </source>
</evidence>
<keyword evidence="5" id="KW-0226">DNA condensation</keyword>
<evidence type="ECO:0000256" key="1">
    <source>
        <dbReference type="ARBA" id="ARBA00004286"/>
    </source>
</evidence>
<dbReference type="PANTHER" id="PTHR14418">
    <property type="entry name" value="CONDENSIN COMPLEX SUBUNIT 3-RELATED"/>
    <property type="match status" value="1"/>
</dbReference>
<evidence type="ECO:0000256" key="2">
    <source>
        <dbReference type="ARBA" id="ARBA00022454"/>
    </source>
</evidence>
<keyword evidence="3" id="KW-0132">Cell division</keyword>
<dbReference type="Proteomes" id="UP000325577">
    <property type="component" value="Linkage Group LG1"/>
</dbReference>
<organism evidence="9 10">
    <name type="scientific">Nyssa sinensis</name>
    <dbReference type="NCBI Taxonomy" id="561372"/>
    <lineage>
        <taxon>Eukaryota</taxon>
        <taxon>Viridiplantae</taxon>
        <taxon>Streptophyta</taxon>
        <taxon>Embryophyta</taxon>
        <taxon>Tracheophyta</taxon>
        <taxon>Spermatophyta</taxon>
        <taxon>Magnoliopsida</taxon>
        <taxon>eudicotyledons</taxon>
        <taxon>Gunneridae</taxon>
        <taxon>Pentapetalae</taxon>
        <taxon>asterids</taxon>
        <taxon>Cornales</taxon>
        <taxon>Nyssaceae</taxon>
        <taxon>Nyssa</taxon>
    </lineage>
</organism>
<accession>A0A5J5BX14</accession>
<evidence type="ECO:0000256" key="5">
    <source>
        <dbReference type="ARBA" id="ARBA00023067"/>
    </source>
</evidence>
<dbReference type="InterPro" id="IPR027165">
    <property type="entry name" value="CND3"/>
</dbReference>
<gene>
    <name evidence="9" type="ORF">F0562_004122</name>
</gene>
<dbReference type="InterPro" id="IPR016024">
    <property type="entry name" value="ARM-type_fold"/>
</dbReference>
<evidence type="ECO:0000313" key="9">
    <source>
        <dbReference type="EMBL" id="KAA8547693.1"/>
    </source>
</evidence>
<dbReference type="GO" id="GO:0000793">
    <property type="term" value="C:condensed chromosome"/>
    <property type="evidence" value="ECO:0007669"/>
    <property type="project" value="TreeGrafter"/>
</dbReference>
<dbReference type="GO" id="GO:0007076">
    <property type="term" value="P:mitotic chromosome condensation"/>
    <property type="evidence" value="ECO:0007669"/>
    <property type="project" value="InterPro"/>
</dbReference>
<reference evidence="9 10" key="1">
    <citation type="submission" date="2019-09" db="EMBL/GenBank/DDBJ databases">
        <title>A chromosome-level genome assembly of the Chinese tupelo Nyssa sinensis.</title>
        <authorList>
            <person name="Yang X."/>
            <person name="Kang M."/>
            <person name="Yang Y."/>
            <person name="Xiong H."/>
            <person name="Wang M."/>
            <person name="Zhang Z."/>
            <person name="Wang Z."/>
            <person name="Wu H."/>
            <person name="Ma T."/>
            <person name="Liu J."/>
            <person name="Xi Z."/>
        </authorList>
    </citation>
    <scope>NUCLEOTIDE SEQUENCE [LARGE SCALE GENOMIC DNA]</scope>
    <source>
        <strain evidence="9">J267</strain>
        <tissue evidence="9">Leaf</tissue>
    </source>
</reference>
<name>A0A5J5BX14_9ASTE</name>
<dbReference type="PANTHER" id="PTHR14418:SF5">
    <property type="entry name" value="CONDENSIN COMPLEX SUBUNIT 3"/>
    <property type="match status" value="1"/>
</dbReference>
<evidence type="ECO:0000256" key="6">
    <source>
        <dbReference type="ARBA" id="ARBA00023306"/>
    </source>
</evidence>
<dbReference type="SUPFAM" id="SSF48371">
    <property type="entry name" value="ARM repeat"/>
    <property type="match status" value="1"/>
</dbReference>
<keyword evidence="4" id="KW-0498">Mitosis</keyword>
<dbReference type="InterPro" id="IPR025977">
    <property type="entry name" value="Cnd3_C"/>
</dbReference>
<evidence type="ECO:0000259" key="8">
    <source>
        <dbReference type="Pfam" id="PF12719"/>
    </source>
</evidence>
<protein>
    <recommendedName>
        <fullName evidence="8">Nuclear condensin complex subunit 3 C-terminal domain-containing protein</fullName>
    </recommendedName>
</protein>
<evidence type="ECO:0000256" key="4">
    <source>
        <dbReference type="ARBA" id="ARBA00022776"/>
    </source>
</evidence>
<comment type="subcellular location">
    <subcellularLocation>
        <location evidence="1">Chromosome</location>
    </subcellularLocation>
</comment>
<feature type="domain" description="Nuclear condensin complex subunit 3 C-terminal" evidence="8">
    <location>
        <begin position="5"/>
        <end position="356"/>
    </location>
</feature>
<dbReference type="OrthoDB" id="1726168at2759"/>
<keyword evidence="6" id="KW-0131">Cell cycle</keyword>
<dbReference type="AlphaFoldDB" id="A0A5J5BX14"/>
<sequence>MQWMHCLAVTGVLLENTESLRWMHGKAIEPAGLLQSLLLPGAKHVHLDVQRVATRCLGLFGLLERKPSEELVKQLRLSFVKGPSPISVMACKALVDLGMWYGPQEVDKSMGQDLSSHLRDHATVFHPVNLCDTNEDLNIELLDLLYAGFGRYDGGKSAEAFENESVQAVLGEGFAKILLLSENYPSIPASSHPLLLAKLISLYFSDKNKELQRLKQCLSVFFEHYPSLSANHKKCVSKAFIPVMLSMWPGINGNAAGSPLTVSNMRKRAVQAARFMLQMMQTPLYAKETEKVDENGIKESPEILGGSLHPSNDFENGEEGLAILIAAEVASFHAKKTAATKSYASALCRILVLLHFRLSEQGPIKVMRRLLNCVAESALAEKELAKELKRMAERLRAADRYPDQEFSQDEANLILGRLGLDLNLDLDGPMEMPATSAPRSTRPTRSRRRARHEESSSDDEISPTHVPMNPGVMGSRSQRASKTAALNKITANDEVGEEDEGSEVTSTEDSDESDQSIE</sequence>
<evidence type="ECO:0000256" key="7">
    <source>
        <dbReference type="SAM" id="MobiDB-lite"/>
    </source>
</evidence>
<dbReference type="EMBL" id="CM018032">
    <property type="protein sequence ID" value="KAA8547693.1"/>
    <property type="molecule type" value="Genomic_DNA"/>
</dbReference>
<feature type="compositionally biased region" description="Low complexity" evidence="7">
    <location>
        <begin position="426"/>
        <end position="441"/>
    </location>
</feature>
<evidence type="ECO:0000313" key="10">
    <source>
        <dbReference type="Proteomes" id="UP000325577"/>
    </source>
</evidence>
<proteinExistence type="predicted"/>
<dbReference type="Pfam" id="PF12719">
    <property type="entry name" value="Cnd3"/>
    <property type="match status" value="1"/>
</dbReference>
<dbReference type="GO" id="GO:0000796">
    <property type="term" value="C:condensin complex"/>
    <property type="evidence" value="ECO:0007669"/>
    <property type="project" value="InterPro"/>
</dbReference>